<dbReference type="InterPro" id="IPR029164">
    <property type="entry name" value="PIG-Y"/>
</dbReference>
<feature type="compositionally biased region" description="Basic and acidic residues" evidence="1">
    <location>
        <begin position="13"/>
        <end position="27"/>
    </location>
</feature>
<dbReference type="Pfam" id="PF15159">
    <property type="entry name" value="PIG-Y"/>
    <property type="match status" value="1"/>
</dbReference>
<keyword evidence="2" id="KW-0472">Membrane</keyword>
<dbReference type="AlphaFoldDB" id="A0A6A6Q6U0"/>
<feature type="compositionally biased region" description="Low complexity" evidence="1">
    <location>
        <begin position="294"/>
        <end position="304"/>
    </location>
</feature>
<dbReference type="Proteomes" id="UP000799767">
    <property type="component" value="Unassembled WGS sequence"/>
</dbReference>
<reference evidence="3" key="1">
    <citation type="journal article" date="2020" name="Stud. Mycol.">
        <title>101 Dothideomycetes genomes: a test case for predicting lifestyles and emergence of pathogens.</title>
        <authorList>
            <person name="Haridas S."/>
            <person name="Albert R."/>
            <person name="Binder M."/>
            <person name="Bloem J."/>
            <person name="Labutti K."/>
            <person name="Salamov A."/>
            <person name="Andreopoulos B."/>
            <person name="Baker S."/>
            <person name="Barry K."/>
            <person name="Bills G."/>
            <person name="Bluhm B."/>
            <person name="Cannon C."/>
            <person name="Castanera R."/>
            <person name="Culley D."/>
            <person name="Daum C."/>
            <person name="Ezra D."/>
            <person name="Gonzalez J."/>
            <person name="Henrissat B."/>
            <person name="Kuo A."/>
            <person name="Liang C."/>
            <person name="Lipzen A."/>
            <person name="Lutzoni F."/>
            <person name="Magnuson J."/>
            <person name="Mondo S."/>
            <person name="Nolan M."/>
            <person name="Ohm R."/>
            <person name="Pangilinan J."/>
            <person name="Park H.-J."/>
            <person name="Ramirez L."/>
            <person name="Alfaro M."/>
            <person name="Sun H."/>
            <person name="Tritt A."/>
            <person name="Yoshinaga Y."/>
            <person name="Zwiers L.-H."/>
            <person name="Turgeon B."/>
            <person name="Goodwin S."/>
            <person name="Spatafora J."/>
            <person name="Crous P."/>
            <person name="Grigoriev I."/>
        </authorList>
    </citation>
    <scope>NUCLEOTIDE SEQUENCE</scope>
    <source>
        <strain evidence="3">CBS 113389</strain>
    </source>
</reference>
<accession>A0A6A6Q6U0</accession>
<dbReference type="PANTHER" id="PTHR39400">
    <property type="entry name" value="YALI0E29227P"/>
    <property type="match status" value="1"/>
</dbReference>
<gene>
    <name evidence="3" type="ORF">BDY17DRAFT_289607</name>
</gene>
<feature type="transmembrane region" description="Helical" evidence="2">
    <location>
        <begin position="392"/>
        <end position="420"/>
    </location>
</feature>
<dbReference type="OrthoDB" id="2157498at2759"/>
<dbReference type="EMBL" id="MU001631">
    <property type="protein sequence ID" value="KAF2487749.1"/>
    <property type="molecule type" value="Genomic_DNA"/>
</dbReference>
<evidence type="ECO:0000313" key="4">
    <source>
        <dbReference type="Proteomes" id="UP000799767"/>
    </source>
</evidence>
<evidence type="ECO:0000256" key="2">
    <source>
        <dbReference type="SAM" id="Phobius"/>
    </source>
</evidence>
<keyword evidence="4" id="KW-1185">Reference proteome</keyword>
<evidence type="ECO:0000256" key="1">
    <source>
        <dbReference type="SAM" id="MobiDB-lite"/>
    </source>
</evidence>
<feature type="compositionally biased region" description="Acidic residues" evidence="1">
    <location>
        <begin position="128"/>
        <end position="142"/>
    </location>
</feature>
<feature type="compositionally biased region" description="Polar residues" evidence="1">
    <location>
        <begin position="322"/>
        <end position="331"/>
    </location>
</feature>
<organism evidence="3 4">
    <name type="scientific">Neohortaea acidophila</name>
    <dbReference type="NCBI Taxonomy" id="245834"/>
    <lineage>
        <taxon>Eukaryota</taxon>
        <taxon>Fungi</taxon>
        <taxon>Dikarya</taxon>
        <taxon>Ascomycota</taxon>
        <taxon>Pezizomycotina</taxon>
        <taxon>Dothideomycetes</taxon>
        <taxon>Dothideomycetidae</taxon>
        <taxon>Mycosphaerellales</taxon>
        <taxon>Teratosphaeriaceae</taxon>
        <taxon>Neohortaea</taxon>
    </lineage>
</organism>
<dbReference type="RefSeq" id="XP_033594318.1">
    <property type="nucleotide sequence ID" value="XM_033732374.1"/>
</dbReference>
<feature type="compositionally biased region" description="Low complexity" evidence="1">
    <location>
        <begin position="55"/>
        <end position="76"/>
    </location>
</feature>
<feature type="compositionally biased region" description="Low complexity" evidence="1">
    <location>
        <begin position="179"/>
        <end position="190"/>
    </location>
</feature>
<proteinExistence type="predicted"/>
<keyword evidence="2" id="KW-1133">Transmembrane helix</keyword>
<name>A0A6A6Q6U0_9PEZI</name>
<sequence length="476" mass="51334">MENGKPVVNGGGKGERGERGERGDRRTTVSGAIPVVKGKKDGRPTPIEVMRFPWSSPSAPSSPTAVAPPAGGPVRSSGHRKSISTNLFSRLNFLRSGSEEGAVAQTPGGKSKDPASPTKSVFSRKSVEDDDSPFSPEHDDEPSAALQHSKARKRKGSLRKTALLGGKRNITEGRERKGSLSLLSRPSILRTGQHKQTHEVDEEVKSGESGAQQDTKFPPQEKKKASDPLPLSTRRGFTYDNPIAASSSESGWTEAPAVSATRLSLLTEQQYLAPPVTTPQSKVSELGSPVDVKSPTSQTSYTSTTDDDDLLTFSRPAKSYPVPSSGSPSITAASLSSPASSYFPVEPHSITATRHRSRGSKRSSPLSRNIPVTAYSASAVDQEPHDYTETVYWGWVILFVTWLTFTVGMGSCLGVWSWAWDVGETPSAPPELSDDRTLPFVGYYPALIVLTGVVAWVWITVAWVGMKYFRHAKIEV</sequence>
<feature type="compositionally biased region" description="Basic and acidic residues" evidence="1">
    <location>
        <begin position="196"/>
        <end position="206"/>
    </location>
</feature>
<protein>
    <submittedName>
        <fullName evidence="3">Uncharacterized protein</fullName>
    </submittedName>
</protein>
<dbReference type="PANTHER" id="PTHR39400:SF1">
    <property type="entry name" value="PIG-P DOMAIN-CONTAINING PROTEIN"/>
    <property type="match status" value="1"/>
</dbReference>
<feature type="region of interest" description="Disordered" evidence="1">
    <location>
        <begin position="276"/>
        <end position="331"/>
    </location>
</feature>
<feature type="region of interest" description="Disordered" evidence="1">
    <location>
        <begin position="98"/>
        <end position="257"/>
    </location>
</feature>
<dbReference type="GeneID" id="54473376"/>
<feature type="transmembrane region" description="Helical" evidence="2">
    <location>
        <begin position="440"/>
        <end position="464"/>
    </location>
</feature>
<keyword evidence="2" id="KW-0812">Transmembrane</keyword>
<feature type="region of interest" description="Disordered" evidence="1">
    <location>
        <begin position="1"/>
        <end position="83"/>
    </location>
</feature>
<evidence type="ECO:0000313" key="3">
    <source>
        <dbReference type="EMBL" id="KAF2487749.1"/>
    </source>
</evidence>
<feature type="compositionally biased region" description="Basic and acidic residues" evidence="1">
    <location>
        <begin position="169"/>
        <end position="178"/>
    </location>
</feature>
<feature type="compositionally biased region" description="Basic residues" evidence="1">
    <location>
        <begin position="149"/>
        <end position="158"/>
    </location>
</feature>